<accession>A0AAW5JSV2</accession>
<dbReference type="AlphaFoldDB" id="A0AAW5JSV2"/>
<dbReference type="PANTHER" id="PTHR35867:SF1">
    <property type="entry name" value="PROTEIN RSEC"/>
    <property type="match status" value="1"/>
</dbReference>
<proteinExistence type="predicted"/>
<comment type="caution">
    <text evidence="3">The sequence shown here is derived from an EMBL/GenBank/DDBJ whole genome shotgun (WGS) entry which is preliminary data.</text>
</comment>
<evidence type="ECO:0000313" key="2">
    <source>
        <dbReference type="EMBL" id="MCG4526270.1"/>
    </source>
</evidence>
<dbReference type="EMBL" id="JAKNJB010000005">
    <property type="protein sequence ID" value="MCG4526270.1"/>
    <property type="molecule type" value="Genomic_DNA"/>
</dbReference>
<dbReference type="Pfam" id="PF04246">
    <property type="entry name" value="RseC_MucC"/>
    <property type="match status" value="1"/>
</dbReference>
<evidence type="ECO:0000256" key="1">
    <source>
        <dbReference type="SAM" id="Phobius"/>
    </source>
</evidence>
<keyword evidence="1" id="KW-1133">Transmembrane helix</keyword>
<feature type="transmembrane region" description="Helical" evidence="1">
    <location>
        <begin position="70"/>
        <end position="91"/>
    </location>
</feature>
<name>A0AAW5JSV2_9FIRM</name>
<dbReference type="PANTHER" id="PTHR35867">
    <property type="entry name" value="PROTEIN RSEC"/>
    <property type="match status" value="1"/>
</dbReference>
<dbReference type="EMBL" id="JANFYS010000022">
    <property type="protein sequence ID" value="MCQ4770969.1"/>
    <property type="molecule type" value="Genomic_DNA"/>
</dbReference>
<keyword evidence="4" id="KW-1185">Reference proteome</keyword>
<sequence length="140" mass="14695">MTQVAQVKEIYSNGQARVAVVRKGACSHDCSKCGGCTPTAALPTVMADADNRVGAHVGDTVLVESDSAPVIGLAAIMYLLPMVLLVLGYVMGQLLHLSELGSIGTAALAFALSVGILILVDRRLKRSRSMTFRIIQIKGA</sequence>
<keyword evidence="1" id="KW-0812">Transmembrane</keyword>
<keyword evidence="1" id="KW-0472">Membrane</keyword>
<dbReference type="InterPro" id="IPR007359">
    <property type="entry name" value="SigmaE_reg_RseC_MucC"/>
</dbReference>
<dbReference type="Proteomes" id="UP001204562">
    <property type="component" value="Unassembled WGS sequence"/>
</dbReference>
<evidence type="ECO:0000313" key="4">
    <source>
        <dbReference type="Proteomes" id="UP001200313"/>
    </source>
</evidence>
<reference evidence="2 4" key="1">
    <citation type="submission" date="2022-01" db="EMBL/GenBank/DDBJ databases">
        <title>Collection of gut derived symbiotic bacterial strains cultured from healthy donors.</title>
        <authorList>
            <person name="Lin H."/>
            <person name="Kohout C."/>
            <person name="Waligurski E."/>
            <person name="Pamer E.G."/>
        </authorList>
    </citation>
    <scope>NUCLEOTIDE SEQUENCE [LARGE SCALE GENOMIC DNA]</scope>
    <source>
        <strain evidence="2 4">DFI.3.7</strain>
    </source>
</reference>
<evidence type="ECO:0000313" key="3">
    <source>
        <dbReference type="EMBL" id="MCQ4770969.1"/>
    </source>
</evidence>
<feature type="transmembrane region" description="Helical" evidence="1">
    <location>
        <begin position="103"/>
        <end position="120"/>
    </location>
</feature>
<gene>
    <name evidence="2" type="ORF">L0P79_04175</name>
    <name evidence="3" type="ORF">NE579_10935</name>
</gene>
<dbReference type="Proteomes" id="UP001200313">
    <property type="component" value="Unassembled WGS sequence"/>
</dbReference>
<protein>
    <submittedName>
        <fullName evidence="3">SoxR reducing system RseC family protein</fullName>
    </submittedName>
</protein>
<reference evidence="3" key="2">
    <citation type="submission" date="2022-06" db="EMBL/GenBank/DDBJ databases">
        <title>Isolation of gut microbiota from human fecal samples.</title>
        <authorList>
            <person name="Pamer E.G."/>
            <person name="Barat B."/>
            <person name="Waligurski E."/>
            <person name="Medina S."/>
            <person name="Paddock L."/>
            <person name="Mostad J."/>
        </authorList>
    </citation>
    <scope>NUCLEOTIDE SEQUENCE</scope>
    <source>
        <strain evidence="3">DFI.9.91</strain>
    </source>
</reference>
<organism evidence="3 5">
    <name type="scientific">Intestinimonas massiliensis</name>
    <name type="common">ex Afouda et al. 2020</name>
    <dbReference type="NCBI Taxonomy" id="1673721"/>
    <lineage>
        <taxon>Bacteria</taxon>
        <taxon>Bacillati</taxon>
        <taxon>Bacillota</taxon>
        <taxon>Clostridia</taxon>
        <taxon>Eubacteriales</taxon>
        <taxon>Intestinimonas</taxon>
    </lineage>
</organism>
<dbReference type="RefSeq" id="WP_050618346.1">
    <property type="nucleotide sequence ID" value="NZ_JAKNJB010000005.1"/>
</dbReference>
<evidence type="ECO:0000313" key="5">
    <source>
        <dbReference type="Proteomes" id="UP001204562"/>
    </source>
</evidence>